<dbReference type="Pfam" id="PF13340">
    <property type="entry name" value="DUF4096"/>
    <property type="match status" value="1"/>
</dbReference>
<evidence type="ECO:0000256" key="1">
    <source>
        <dbReference type="SAM" id="MobiDB-lite"/>
    </source>
</evidence>
<feature type="domain" description="Insertion element IS402-like" evidence="2">
    <location>
        <begin position="10"/>
        <end position="68"/>
    </location>
</feature>
<evidence type="ECO:0000259" key="2">
    <source>
        <dbReference type="Pfam" id="PF13340"/>
    </source>
</evidence>
<evidence type="ECO:0000313" key="3">
    <source>
        <dbReference type="EMBL" id="ADI04568.1"/>
    </source>
</evidence>
<protein>
    <submittedName>
        <fullName evidence="3">Transposase</fullName>
    </submittedName>
</protein>
<dbReference type="STRING" id="749414.SBI_01447"/>
<dbReference type="InterPro" id="IPR025161">
    <property type="entry name" value="IS402-like_dom"/>
</dbReference>
<accession>D7CDQ3</accession>
<feature type="region of interest" description="Disordered" evidence="1">
    <location>
        <begin position="87"/>
        <end position="206"/>
    </location>
</feature>
<dbReference type="EMBL" id="CP002047">
    <property type="protein sequence ID" value="ADI04568.1"/>
    <property type="molecule type" value="Genomic_DNA"/>
</dbReference>
<dbReference type="AlphaFoldDB" id="D7CDQ3"/>
<dbReference type="eggNOG" id="COG3293">
    <property type="taxonomic scope" value="Bacteria"/>
</dbReference>
<dbReference type="PANTHER" id="PTHR30007">
    <property type="entry name" value="PHP DOMAIN PROTEIN"/>
    <property type="match status" value="1"/>
</dbReference>
<gene>
    <name evidence="3" type="ordered locus">SBI_01447</name>
</gene>
<proteinExistence type="predicted"/>
<keyword evidence="4" id="KW-1185">Reference proteome</keyword>
<feature type="compositionally biased region" description="Basic residues" evidence="1">
    <location>
        <begin position="196"/>
        <end position="206"/>
    </location>
</feature>
<name>D7CDQ3_STRBB</name>
<reference evidence="3 4" key="1">
    <citation type="journal article" date="2010" name="J. Bacteriol.">
        <title>Genome sequence of the milbemycin-producing bacterium Streptomyces bingchenggensis.</title>
        <authorList>
            <person name="Wang X.J."/>
            <person name="Yan Y.J."/>
            <person name="Zhang B."/>
            <person name="An J."/>
            <person name="Wang J.J."/>
            <person name="Tian J."/>
            <person name="Jiang L."/>
            <person name="Chen Y.H."/>
            <person name="Huang S.X."/>
            <person name="Yin M."/>
            <person name="Zhang J."/>
            <person name="Gao A.L."/>
            <person name="Liu C.X."/>
            <person name="Zhu Z.X."/>
            <person name="Xiang W.S."/>
        </authorList>
    </citation>
    <scope>NUCLEOTIDE SEQUENCE [LARGE SCALE GENOMIC DNA]</scope>
    <source>
        <strain evidence="3 4">BCW-1</strain>
    </source>
</reference>
<dbReference type="HOGENOM" id="CLU_1254577_0_0_11"/>
<dbReference type="Proteomes" id="UP000000377">
    <property type="component" value="Chromosome"/>
</dbReference>
<evidence type="ECO:0000313" key="4">
    <source>
        <dbReference type="Proteomes" id="UP000000377"/>
    </source>
</evidence>
<feature type="compositionally biased region" description="Low complexity" evidence="1">
    <location>
        <begin position="87"/>
        <end position="97"/>
    </location>
</feature>
<organism evidence="3 4">
    <name type="scientific">Streptomyces bingchenggensis (strain BCW-1)</name>
    <dbReference type="NCBI Taxonomy" id="749414"/>
    <lineage>
        <taxon>Bacteria</taxon>
        <taxon>Bacillati</taxon>
        <taxon>Actinomycetota</taxon>
        <taxon>Actinomycetes</taxon>
        <taxon>Kitasatosporales</taxon>
        <taxon>Streptomycetaceae</taxon>
        <taxon>Streptomyces</taxon>
    </lineage>
</organism>
<feature type="compositionally biased region" description="Basic residues" evidence="1">
    <location>
        <begin position="151"/>
        <end position="171"/>
    </location>
</feature>
<dbReference type="PANTHER" id="PTHR30007:SF0">
    <property type="entry name" value="TRANSPOSASE"/>
    <property type="match status" value="1"/>
</dbReference>
<sequence>MERVPYPSDLSDEQWALIEPMITAWKQGRVARSATGDAGSCDLREVVNAIFYQNRTGCQWRYLPHDLPGLVGGVLLLRPVARGRARPAGPRTAALPGAGEGPPLGGPVLGDHRHPVHTRSRRCPEDRHGPGCQQEGVRAQAGTGRRCSGAGHRRGRTGCLRARQRRWHRPARPGGRTVRNAPGEGPGGPGFQGRSPHPRRAAGHRG</sequence>
<dbReference type="KEGG" id="sbh:SBI_01447"/>